<gene>
    <name evidence="2" type="ORF">OG699_00120</name>
    <name evidence="3" type="ORF">OG699_45140</name>
</gene>
<sequence length="261" mass="28831">MAVICNREPPQQKPEKKPQPVPEKKPQPVPGKKESERQAAAGNVYGLVDGPIATGSAHFMRAGSEIHLLYADLELDDLRQAAVRVSCARAAVEAALEEYEASHRIAQEIGFYDIHNEKIREARAGNKHVLEVLREAITRGLVSLDDSLVLSLAHAFDHSGEKELFSHFLGEVEKFSTELAEFDSASANEDTVQWQHFAWQTLTSFEHVRTYGQALAIINTYGLTREPSPIAVGSLGGSSREGTIHEWLLQYAPEPEQRGPA</sequence>
<proteinExistence type="predicted"/>
<dbReference type="EMBL" id="CP109546">
    <property type="protein sequence ID" value="WTZ06573.1"/>
    <property type="molecule type" value="Genomic_DNA"/>
</dbReference>
<feature type="region of interest" description="Disordered" evidence="1">
    <location>
        <begin position="1"/>
        <end position="37"/>
    </location>
</feature>
<dbReference type="EMBL" id="CP109546">
    <property type="protein sequence ID" value="WTZ14513.1"/>
    <property type="molecule type" value="Genomic_DNA"/>
</dbReference>
<accession>A0AAU3HQ73</accession>
<evidence type="ECO:0000313" key="2">
    <source>
        <dbReference type="EMBL" id="WTZ06573.1"/>
    </source>
</evidence>
<feature type="compositionally biased region" description="Basic and acidic residues" evidence="1">
    <location>
        <begin position="13"/>
        <end position="37"/>
    </location>
</feature>
<evidence type="ECO:0000313" key="3">
    <source>
        <dbReference type="EMBL" id="WTZ14513.1"/>
    </source>
</evidence>
<organism evidence="2">
    <name type="scientific">Streptomyces sp. NBC_01393</name>
    <dbReference type="NCBI Taxonomy" id="2903851"/>
    <lineage>
        <taxon>Bacteria</taxon>
        <taxon>Bacillati</taxon>
        <taxon>Actinomycetota</taxon>
        <taxon>Actinomycetes</taxon>
        <taxon>Kitasatosporales</taxon>
        <taxon>Streptomycetaceae</taxon>
        <taxon>Streptomyces</taxon>
    </lineage>
</organism>
<protein>
    <submittedName>
        <fullName evidence="2">Uncharacterized protein</fullName>
    </submittedName>
</protein>
<reference evidence="2" key="1">
    <citation type="submission" date="2022-10" db="EMBL/GenBank/DDBJ databases">
        <title>The complete genomes of actinobacterial strains from the NBC collection.</title>
        <authorList>
            <person name="Joergensen T.S."/>
            <person name="Alvarez Arevalo M."/>
            <person name="Sterndorff E.B."/>
            <person name="Faurdal D."/>
            <person name="Vuksanovic O."/>
            <person name="Mourched A.-S."/>
            <person name="Charusanti P."/>
            <person name="Shaw S."/>
            <person name="Blin K."/>
            <person name="Weber T."/>
        </authorList>
    </citation>
    <scope>NUCLEOTIDE SEQUENCE</scope>
    <source>
        <strain evidence="2">NBC_01393</strain>
    </source>
</reference>
<name>A0AAU3HQ73_9ACTN</name>
<evidence type="ECO:0000256" key="1">
    <source>
        <dbReference type="SAM" id="MobiDB-lite"/>
    </source>
</evidence>
<dbReference type="AlphaFoldDB" id="A0AAU3HQ73"/>